<keyword evidence="4" id="KW-0788">Thiol protease</keyword>
<feature type="compositionally biased region" description="Gly residues" evidence="7">
    <location>
        <begin position="1247"/>
        <end position="1263"/>
    </location>
</feature>
<feature type="compositionally biased region" description="Basic residues" evidence="7">
    <location>
        <begin position="1099"/>
        <end position="1110"/>
    </location>
</feature>
<protein>
    <recommendedName>
        <fullName evidence="8">Calpain catalytic domain-containing protein</fullName>
    </recommendedName>
</protein>
<name>A0A5A8CDU7_CAFRO</name>
<dbReference type="InterPro" id="IPR001300">
    <property type="entry name" value="Peptidase_C2_calpain_cat"/>
</dbReference>
<dbReference type="PANTHER" id="PTHR10183">
    <property type="entry name" value="CALPAIN"/>
    <property type="match status" value="1"/>
</dbReference>
<comment type="similarity">
    <text evidence="1">Belongs to the peptidase C2 family.</text>
</comment>
<accession>A0A5A8CDU7</accession>
<feature type="compositionally biased region" description="Gly residues" evidence="7">
    <location>
        <begin position="1111"/>
        <end position="1121"/>
    </location>
</feature>
<dbReference type="PROSITE" id="PS50203">
    <property type="entry name" value="CALPAIN_CAT"/>
    <property type="match status" value="1"/>
</dbReference>
<feature type="region of interest" description="Disordered" evidence="7">
    <location>
        <begin position="1244"/>
        <end position="1267"/>
    </location>
</feature>
<comment type="caution">
    <text evidence="9">The sequence shown here is derived from an EMBL/GenBank/DDBJ whole genome shotgun (WGS) entry which is preliminary data.</text>
</comment>
<dbReference type="InterPro" id="IPR022684">
    <property type="entry name" value="Calpain_cysteine_protease"/>
</dbReference>
<dbReference type="EMBL" id="VLTN01000031">
    <property type="protein sequence ID" value="KAA0150859.1"/>
    <property type="molecule type" value="Genomic_DNA"/>
</dbReference>
<evidence type="ECO:0000256" key="6">
    <source>
        <dbReference type="PROSITE-ProRule" id="PRU00239"/>
    </source>
</evidence>
<dbReference type="Gene3D" id="2.60.120.380">
    <property type="match status" value="1"/>
</dbReference>
<dbReference type="InterPro" id="IPR036213">
    <property type="entry name" value="Calpain_III_sf"/>
</dbReference>
<feature type="region of interest" description="Disordered" evidence="7">
    <location>
        <begin position="975"/>
        <end position="995"/>
    </location>
</feature>
<sequence length="1599" mass="158992">MASVDEETAAIENVRRAQSTVPSLRHSDTRFPADNRSLALLDGAGGAPAVDEVTWERPDVVARNQGDSGPVVVHGEFGESAMVQGLLGDRYFLAALAAVARAAAPPGSEPGTSRVESLLTTPDEDIEQAGVVAGQFYVGVSAGSRRPGTAGRSSSRSRSRAGTAAAVVAAQGVAEGPRWETAVTDTRLPHVAKPGSAGEEHLPLYGCGGTGSDGTAMEAWVGLLEKAYAAFWSQRRWVAPRPSSRAGRGAGRDAAAAAAAATAAAGGGAASDAAAQAAAAVGYRAVHRGGSMGSALVDLTGGSVETALLRSPRVAAALRADAKLDGRGARASATSASAAGGAGAGTAPRAQSESLWELVSDHVSRGHIVAATAGGPDGLPAVGTGGEAPGAGAAAAPTVLPLDGAGSGGWDPEQGISVDSASGLLRLHPYPVLWAGEPRRGLRMVKLSNPWTRQEEFLGAGWSGDWGPESELWAEHPDVEAELNARAAAGEAAAAVNRSVPSEFWMAWEDAATHFASLTVCRLADVGAAPRPHLGNGARNGLSRGYGVGRGRGAALPAGSTAASPAEAVAAAAAIATASLDAGVEDAAATAAAVGIASRLGIVGPPTARPAQLLASARRAGMPASAGPVVAPVVPPVAGMRAGPATGSGDGGDEVLAIAGMLAGRAPRAASASEAAATLPPGVAPCISLTRRVPLPTAAALSARQPSTALSAAVATAAAGAGLPVPVKPMSAAAAIRLATEWSAEVAGGGACPVPGAWLRPDGDARFFMAPQFRIVGPRPVGPGQAAPPPTDVLLSLSQLDPRQRRRILPPPPEEADDAEEPSAQADTPSGQKRSGAGGAAGTEPGSSAGGAGSGAGAGDIPRGVGAAVRACVPVEFVVLRRGRQQQGRVWELSEAEVVATSQSSLFAPPADLATGMPVPRELVLPALRLEPDSSYVVAVSLAPPPPLPVGMLAAGAGGADGADGAAGGAMAARMQASPGHGGDGDAMLGTPAGQAGAAAGAASGAATGPASIYSELDAGEELPVALRVFAPVGRAVAASALPAPTVVAIKGRWTVASGTACGAPVLPNGSANGSWGMGPQALLRVDVDAAKRADRLAAAKRARPVRRGARGGSSRGGRGTAGRRTADGVEADEWPAQEGRDGEDGELDEGAQGGAGAEAEADAVAPSLSSLARPGARIALKLVLRRTDRGAGRDEDGGVANRVGMVICRAARVADGAGAVSSGGPGAGATVTRLAALSDVARSRTGGSGSAGKAGATGGLGATGRTATMGRTRDRAAVGDTLGAATMRSTGRGGQGAPGAAASVVDPAALDDLLGRSTASVDDFCRRKAVTPAEWAWSTDWRGHAVATASIKVPAGWVTGGQALSVHPMLRLPGSEGAWALEVHGTVPMALDMLREPGQTRVEGAWEGRSAAGCQLHTDWLRNPAFFLSPSEADAHGQGAGGEVPYTLTIERPAGPWARAVKRDGVGTMVGLYVLAVHEGAPELARLHVRAPGDPPATDPSGHETSPEDLSVALLVAKTTFVPMERASLPLQVRWTSLLGARLRLVVVCCTYGAGFAGPFRLEVESPPGRQASLTPYEGAQPEVSGASDESPAAAGSA</sequence>
<evidence type="ECO:0000256" key="1">
    <source>
        <dbReference type="ARBA" id="ARBA00007623"/>
    </source>
</evidence>
<dbReference type="SMART" id="SM00230">
    <property type="entry name" value="CysPc"/>
    <property type="match status" value="1"/>
</dbReference>
<evidence type="ECO:0000256" key="2">
    <source>
        <dbReference type="ARBA" id="ARBA00022670"/>
    </source>
</evidence>
<feature type="region of interest" description="Disordered" evidence="7">
    <location>
        <begin position="143"/>
        <end position="162"/>
    </location>
</feature>
<feature type="compositionally biased region" description="Gly residues" evidence="7">
    <location>
        <begin position="848"/>
        <end position="857"/>
    </location>
</feature>
<dbReference type="Pfam" id="PF00648">
    <property type="entry name" value="Peptidase_C2"/>
    <property type="match status" value="2"/>
</dbReference>
<keyword evidence="3" id="KW-0378">Hydrolase</keyword>
<feature type="region of interest" description="Disordered" evidence="7">
    <location>
        <begin position="779"/>
        <end position="857"/>
    </location>
</feature>
<dbReference type="GO" id="GO:0006508">
    <property type="term" value="P:proteolysis"/>
    <property type="evidence" value="ECO:0007669"/>
    <property type="project" value="UniProtKB-KW"/>
</dbReference>
<feature type="region of interest" description="Disordered" evidence="7">
    <location>
        <begin position="1098"/>
        <end position="1169"/>
    </location>
</feature>
<dbReference type="GO" id="GO:0004198">
    <property type="term" value="F:calcium-dependent cysteine-type endopeptidase activity"/>
    <property type="evidence" value="ECO:0007669"/>
    <property type="project" value="InterPro"/>
</dbReference>
<dbReference type="Gene3D" id="3.90.70.10">
    <property type="entry name" value="Cysteine proteinases"/>
    <property type="match status" value="1"/>
</dbReference>
<evidence type="ECO:0000256" key="5">
    <source>
        <dbReference type="PIRSR" id="PIRSR622684-1"/>
    </source>
</evidence>
<feature type="compositionally biased region" description="Acidic residues" evidence="7">
    <location>
        <begin position="1130"/>
        <end position="1150"/>
    </location>
</feature>
<reference evidence="9 10" key="1">
    <citation type="submission" date="2019-07" db="EMBL/GenBank/DDBJ databases">
        <title>Genomes of Cafeteria roenbergensis.</title>
        <authorList>
            <person name="Fischer M.G."/>
            <person name="Hackl T."/>
            <person name="Roman M."/>
        </authorList>
    </citation>
    <scope>NUCLEOTIDE SEQUENCE [LARGE SCALE GENOMIC DNA]</scope>
    <source>
        <strain evidence="9 10">BVI</strain>
    </source>
</reference>
<feature type="domain" description="Calpain catalytic" evidence="8">
    <location>
        <begin position="25"/>
        <end position="524"/>
    </location>
</feature>
<evidence type="ECO:0000259" key="8">
    <source>
        <dbReference type="PROSITE" id="PS50203"/>
    </source>
</evidence>
<keyword evidence="2" id="KW-0645">Protease</keyword>
<feature type="active site" evidence="5">
    <location>
        <position position="428"/>
    </location>
</feature>
<evidence type="ECO:0000256" key="7">
    <source>
        <dbReference type="SAM" id="MobiDB-lite"/>
    </source>
</evidence>
<feature type="region of interest" description="Disordered" evidence="7">
    <location>
        <begin position="1"/>
        <end position="30"/>
    </location>
</feature>
<dbReference type="SUPFAM" id="SSF54001">
    <property type="entry name" value="Cysteine proteinases"/>
    <property type="match status" value="1"/>
</dbReference>
<dbReference type="Proteomes" id="UP000323011">
    <property type="component" value="Unassembled WGS sequence"/>
</dbReference>
<feature type="region of interest" description="Disordered" evidence="7">
    <location>
        <begin position="1566"/>
        <end position="1599"/>
    </location>
</feature>
<evidence type="ECO:0000313" key="9">
    <source>
        <dbReference type="EMBL" id="KAA0150859.1"/>
    </source>
</evidence>
<proteinExistence type="inferred from homology"/>
<comment type="caution">
    <text evidence="6">Lacks conserved residue(s) required for the propagation of feature annotation.</text>
</comment>
<gene>
    <name evidence="9" type="ORF">FNF29_04973</name>
</gene>
<organism evidence="9 10">
    <name type="scientific">Cafeteria roenbergensis</name>
    <name type="common">Marine flagellate</name>
    <dbReference type="NCBI Taxonomy" id="33653"/>
    <lineage>
        <taxon>Eukaryota</taxon>
        <taxon>Sar</taxon>
        <taxon>Stramenopiles</taxon>
        <taxon>Bigyra</taxon>
        <taxon>Opalozoa</taxon>
        <taxon>Bicosoecida</taxon>
        <taxon>Cafeteriaceae</taxon>
        <taxon>Cafeteria</taxon>
    </lineage>
</organism>
<dbReference type="SUPFAM" id="SSF49758">
    <property type="entry name" value="Calpain large subunit, middle domain (domain III)"/>
    <property type="match status" value="1"/>
</dbReference>
<dbReference type="InterPro" id="IPR038765">
    <property type="entry name" value="Papain-like_cys_pep_sf"/>
</dbReference>
<evidence type="ECO:0000256" key="3">
    <source>
        <dbReference type="ARBA" id="ARBA00022801"/>
    </source>
</evidence>
<evidence type="ECO:0000256" key="4">
    <source>
        <dbReference type="ARBA" id="ARBA00022807"/>
    </source>
</evidence>
<evidence type="ECO:0000313" key="10">
    <source>
        <dbReference type="Proteomes" id="UP000323011"/>
    </source>
</evidence>
<feature type="active site" evidence="5">
    <location>
        <position position="449"/>
    </location>
</feature>
<keyword evidence="10" id="KW-1185">Reference proteome</keyword>
<dbReference type="PANTHER" id="PTHR10183:SF379">
    <property type="entry name" value="CALPAIN-5"/>
    <property type="match status" value="1"/>
</dbReference>